<evidence type="ECO:0000313" key="3">
    <source>
        <dbReference type="EMBL" id="PWN33915.1"/>
    </source>
</evidence>
<organism evidence="3 4">
    <name type="scientific">Meira miltonrushii</name>
    <dbReference type="NCBI Taxonomy" id="1280837"/>
    <lineage>
        <taxon>Eukaryota</taxon>
        <taxon>Fungi</taxon>
        <taxon>Dikarya</taxon>
        <taxon>Basidiomycota</taxon>
        <taxon>Ustilaginomycotina</taxon>
        <taxon>Exobasidiomycetes</taxon>
        <taxon>Exobasidiales</taxon>
        <taxon>Brachybasidiaceae</taxon>
        <taxon>Meira</taxon>
    </lineage>
</organism>
<dbReference type="AlphaFoldDB" id="A0A316VEK7"/>
<accession>A0A316VEK7</accession>
<dbReference type="GeneID" id="37023619"/>
<evidence type="ECO:0000259" key="2">
    <source>
        <dbReference type="PROSITE" id="PS50006"/>
    </source>
</evidence>
<feature type="compositionally biased region" description="Basic and acidic residues" evidence="1">
    <location>
        <begin position="412"/>
        <end position="426"/>
    </location>
</feature>
<evidence type="ECO:0000313" key="4">
    <source>
        <dbReference type="Proteomes" id="UP000245771"/>
    </source>
</evidence>
<sequence>MTDAFMEERTPLVAIRSANVNRDGSQLTSSGLSPTKPVKSVNQVLPRARLSFDSNASLSIQDDKIGLIPIARTSMPPPNAANHDHVIYCRKSIALLLGRARAVGQDEEDEALQSQETRDAVGGIPAIRIALPNTARHVSRDHCIIYHTPFGGSSWAVKILGQNGLIVDGKRHRAGSILRVRSGQTLIDFFGGVRALFLGDGHSTKQSNVHANAKVQDGRSPSKKLATARVSLGQKGDELRNAAAQVVSGQKNGGESRKYIGNVQKRPAGAPLSPPTSSPAPFDASSSPSLARSVFGKRQSLLPSSSPNNANEEIEEDNEDEEEDEEMLNSPRATSPTLQRRANKSSADDSGVLMCEIDDNQQGISTPIESEDEASQALQATSKQSAKMHKRTISLANKPKSSRSPNGTPQRTIRDPKKVKFNKDSRSGTPTATPASTNKTAATLHPARMQAIQTHFRALVGILAESYDLQGLLAGAIVFHRTATISATEAVRSVLSSNPGLMRGEVGPDGGENVKVERGSILSGWTYDNLIENKLIKTEEADKERVEIWQRKAWRERLEDCLMEGECFGIIQRAGKDASGNPLECWYYYDKELDPDSQRAANLGAFVKPMRAALKTHKPIFWRKSAYGTTSDDVKALQMQEGQQQQLTAAASNLIGGASESQWGSSGSTLNSALLTSQQPNKNEQKAADNARQQSVKRVWEETQFEENEQTWDKEGDLDFEVSNGRRIKRKK</sequence>
<feature type="region of interest" description="Disordered" evidence="1">
    <location>
        <begin position="265"/>
        <end position="351"/>
    </location>
</feature>
<dbReference type="InterPro" id="IPR008984">
    <property type="entry name" value="SMAD_FHA_dom_sf"/>
</dbReference>
<dbReference type="RefSeq" id="XP_025354217.1">
    <property type="nucleotide sequence ID" value="XM_025501838.1"/>
</dbReference>
<feature type="compositionally biased region" description="Low complexity" evidence="1">
    <location>
        <begin position="279"/>
        <end position="291"/>
    </location>
</feature>
<feature type="compositionally biased region" description="Polar residues" evidence="1">
    <location>
        <begin position="376"/>
        <end position="385"/>
    </location>
</feature>
<feature type="compositionally biased region" description="Polar residues" evidence="1">
    <location>
        <begin position="402"/>
        <end position="411"/>
    </location>
</feature>
<dbReference type="InParanoid" id="A0A316VEK7"/>
<feature type="region of interest" description="Disordered" evidence="1">
    <location>
        <begin position="369"/>
        <end position="441"/>
    </location>
</feature>
<feature type="region of interest" description="Disordered" evidence="1">
    <location>
        <begin position="678"/>
        <end position="697"/>
    </location>
</feature>
<feature type="compositionally biased region" description="Acidic residues" evidence="1">
    <location>
        <begin position="312"/>
        <end position="327"/>
    </location>
</feature>
<gene>
    <name evidence="3" type="ORF">FA14DRAFT_191027</name>
</gene>
<keyword evidence="4" id="KW-1185">Reference proteome</keyword>
<evidence type="ECO:0000256" key="1">
    <source>
        <dbReference type="SAM" id="MobiDB-lite"/>
    </source>
</evidence>
<feature type="domain" description="FHA" evidence="2">
    <location>
        <begin position="95"/>
        <end position="172"/>
    </location>
</feature>
<reference evidence="3 4" key="1">
    <citation type="journal article" date="2018" name="Mol. Biol. Evol.">
        <title>Broad Genomic Sampling Reveals a Smut Pathogenic Ancestry of the Fungal Clade Ustilaginomycotina.</title>
        <authorList>
            <person name="Kijpornyongpan T."/>
            <person name="Mondo S.J."/>
            <person name="Barry K."/>
            <person name="Sandor L."/>
            <person name="Lee J."/>
            <person name="Lipzen A."/>
            <person name="Pangilinan J."/>
            <person name="LaButti K."/>
            <person name="Hainaut M."/>
            <person name="Henrissat B."/>
            <person name="Grigoriev I.V."/>
            <person name="Spatafora J.W."/>
            <person name="Aime M.C."/>
        </authorList>
    </citation>
    <scope>NUCLEOTIDE SEQUENCE [LARGE SCALE GENOMIC DNA]</scope>
    <source>
        <strain evidence="3 4">MCA 3882</strain>
    </source>
</reference>
<feature type="compositionally biased region" description="Polar residues" evidence="1">
    <location>
        <begin position="331"/>
        <end position="340"/>
    </location>
</feature>
<dbReference type="EMBL" id="KZ819604">
    <property type="protein sequence ID" value="PWN33915.1"/>
    <property type="molecule type" value="Genomic_DNA"/>
</dbReference>
<protein>
    <recommendedName>
        <fullName evidence="2">FHA domain-containing protein</fullName>
    </recommendedName>
</protein>
<name>A0A316VEK7_9BASI</name>
<dbReference type="SUPFAM" id="SSF49879">
    <property type="entry name" value="SMAD/FHA domain"/>
    <property type="match status" value="1"/>
</dbReference>
<feature type="compositionally biased region" description="Low complexity" evidence="1">
    <location>
        <begin position="300"/>
        <end position="311"/>
    </location>
</feature>
<dbReference type="InterPro" id="IPR000253">
    <property type="entry name" value="FHA_dom"/>
</dbReference>
<feature type="compositionally biased region" description="Polar residues" evidence="1">
    <location>
        <begin position="427"/>
        <end position="441"/>
    </location>
</feature>
<dbReference type="PROSITE" id="PS50006">
    <property type="entry name" value="FHA_DOMAIN"/>
    <property type="match status" value="1"/>
</dbReference>
<proteinExistence type="predicted"/>
<dbReference type="STRING" id="1280837.A0A316VEK7"/>
<dbReference type="OrthoDB" id="5348546at2759"/>
<dbReference type="Proteomes" id="UP000245771">
    <property type="component" value="Unassembled WGS sequence"/>
</dbReference>